<dbReference type="Proteomes" id="UP000696931">
    <property type="component" value="Unassembled WGS sequence"/>
</dbReference>
<evidence type="ECO:0000313" key="4">
    <source>
        <dbReference type="Proteomes" id="UP000696931"/>
    </source>
</evidence>
<dbReference type="GO" id="GO:0003676">
    <property type="term" value="F:nucleic acid binding"/>
    <property type="evidence" value="ECO:0007669"/>
    <property type="project" value="InterPro"/>
</dbReference>
<keyword evidence="3" id="KW-0378">Hydrolase</keyword>
<dbReference type="CDD" id="cd00085">
    <property type="entry name" value="HNHc"/>
    <property type="match status" value="1"/>
</dbReference>
<dbReference type="EMBL" id="JACRIW010000009">
    <property type="protein sequence ID" value="MBI5168038.1"/>
    <property type="molecule type" value="Genomic_DNA"/>
</dbReference>
<dbReference type="SMART" id="SM00507">
    <property type="entry name" value="HNHc"/>
    <property type="match status" value="1"/>
</dbReference>
<evidence type="ECO:0000313" key="3">
    <source>
        <dbReference type="EMBL" id="MBI5168038.1"/>
    </source>
</evidence>
<proteinExistence type="predicted"/>
<dbReference type="InterPro" id="IPR003615">
    <property type="entry name" value="HNH_nuc"/>
</dbReference>
<dbReference type="AlphaFoldDB" id="A0A933SCQ2"/>
<dbReference type="Pfam" id="PF01844">
    <property type="entry name" value="HNH"/>
    <property type="match status" value="1"/>
</dbReference>
<evidence type="ECO:0000259" key="2">
    <source>
        <dbReference type="SMART" id="SM00507"/>
    </source>
</evidence>
<keyword evidence="3" id="KW-0540">Nuclease</keyword>
<comment type="caution">
    <text evidence="3">The sequence shown here is derived from an EMBL/GenBank/DDBJ whole genome shotgun (WGS) entry which is preliminary data.</text>
</comment>
<dbReference type="GO" id="GO:0008270">
    <property type="term" value="F:zinc ion binding"/>
    <property type="evidence" value="ECO:0007669"/>
    <property type="project" value="InterPro"/>
</dbReference>
<dbReference type="InterPro" id="IPR002711">
    <property type="entry name" value="HNH"/>
</dbReference>
<accession>A0A933SCQ2</accession>
<dbReference type="GO" id="GO:0004519">
    <property type="term" value="F:endonuclease activity"/>
    <property type="evidence" value="ECO:0007669"/>
    <property type="project" value="UniProtKB-KW"/>
</dbReference>
<gene>
    <name evidence="3" type="ORF">HZA61_00980</name>
</gene>
<feature type="region of interest" description="Disordered" evidence="1">
    <location>
        <begin position="137"/>
        <end position="232"/>
    </location>
</feature>
<reference evidence="3" key="1">
    <citation type="submission" date="2020-07" db="EMBL/GenBank/DDBJ databases">
        <title>Huge and variable diversity of episymbiotic CPR bacteria and DPANN archaea in groundwater ecosystems.</title>
        <authorList>
            <person name="He C.Y."/>
            <person name="Keren R."/>
            <person name="Whittaker M."/>
            <person name="Farag I.F."/>
            <person name="Doudna J."/>
            <person name="Cate J.H.D."/>
            <person name="Banfield J.F."/>
        </authorList>
    </citation>
    <scope>NUCLEOTIDE SEQUENCE</scope>
    <source>
        <strain evidence="3">NC_groundwater_1813_Pr3_B-0.1um_71_17</strain>
    </source>
</reference>
<sequence>MSQRFDLSPLSHQELDRGFAHRVEQDRAITAELIAYLGEVGARGRHLTFGYSSLFDYCTKRFGMSEDVAKKRIRIARLARRHPALLERLADGRIGLTALLMMSTALFAAKTDEANVMLDDAAHKTNDEVAMLLVARSPKPDTPTAVEALADESKTKTPAAPAAPEPTLFSEGIGAARPLVPSGSREAEGSMGPESASVSAPTATPNTASAPPTSPAPPVPRTQLTPLAPTRFDFRTTLDEQTLAELREAAELLSHVIPNGDLGLVLARLVREGLQQVRKQRRAEAHKPRAARVEHDAQASAHIPEHIVRAVYARDKGCCTFRADDGHVCGSRWRVEIDHVTPRSRGGRSTLDNLRLLCRAHNQHEAERVLGAGFMRGKRAWARMRKRGRTACERPEP</sequence>
<protein>
    <submittedName>
        <fullName evidence="3">HNH endonuclease</fullName>
    </submittedName>
</protein>
<feature type="compositionally biased region" description="Low complexity" evidence="1">
    <location>
        <begin position="195"/>
        <end position="211"/>
    </location>
</feature>
<evidence type="ECO:0000256" key="1">
    <source>
        <dbReference type="SAM" id="MobiDB-lite"/>
    </source>
</evidence>
<keyword evidence="3" id="KW-0255">Endonuclease</keyword>
<organism evidence="3 4">
    <name type="scientific">Eiseniibacteriota bacterium</name>
    <dbReference type="NCBI Taxonomy" id="2212470"/>
    <lineage>
        <taxon>Bacteria</taxon>
        <taxon>Candidatus Eiseniibacteriota</taxon>
    </lineage>
</organism>
<dbReference type="Gene3D" id="1.10.30.50">
    <property type="match status" value="1"/>
</dbReference>
<feature type="domain" description="HNH nuclease" evidence="2">
    <location>
        <begin position="306"/>
        <end position="363"/>
    </location>
</feature>
<name>A0A933SCQ2_UNCEI</name>